<name>A0A383WIN3_TETOB</name>
<evidence type="ECO:0000256" key="1">
    <source>
        <dbReference type="ARBA" id="ARBA00004123"/>
    </source>
</evidence>
<evidence type="ECO:0000256" key="4">
    <source>
        <dbReference type="ARBA" id="ARBA00023242"/>
    </source>
</evidence>
<dbReference type="Gene3D" id="3.40.50.300">
    <property type="entry name" value="P-loop containing nucleotide triphosphate hydrolases"/>
    <property type="match status" value="1"/>
</dbReference>
<dbReference type="GO" id="GO:0003689">
    <property type="term" value="F:DNA clamp loader activity"/>
    <property type="evidence" value="ECO:0007669"/>
    <property type="project" value="TreeGrafter"/>
</dbReference>
<dbReference type="AlphaFoldDB" id="A0A383WIN3"/>
<dbReference type="SUPFAM" id="SSF48019">
    <property type="entry name" value="post-AAA+ oligomerization domain-like"/>
    <property type="match status" value="1"/>
</dbReference>
<dbReference type="PANTHER" id="PTHR11669:SF1">
    <property type="entry name" value="REPLICATION FACTOR C SUBUNIT 3"/>
    <property type="match status" value="1"/>
</dbReference>
<dbReference type="InterPro" id="IPR027417">
    <property type="entry name" value="P-loop_NTPase"/>
</dbReference>
<proteinExistence type="inferred from homology"/>
<protein>
    <recommendedName>
        <fullName evidence="5">AAA+ ATPase domain-containing protein</fullName>
    </recommendedName>
</protein>
<keyword evidence="3" id="KW-0235">DNA replication</keyword>
<evidence type="ECO:0000259" key="5">
    <source>
        <dbReference type="SMART" id="SM00382"/>
    </source>
</evidence>
<feature type="domain" description="AAA+ ATPase" evidence="5">
    <location>
        <begin position="33"/>
        <end position="189"/>
    </location>
</feature>
<comment type="similarity">
    <text evidence="2">Belongs to the activator 1 small subunits family.</text>
</comment>
<dbReference type="FunFam" id="1.20.272.10:FF:000002">
    <property type="entry name" value="Replication factor C subunit 3"/>
    <property type="match status" value="1"/>
</dbReference>
<dbReference type="CDD" id="cd00009">
    <property type="entry name" value="AAA"/>
    <property type="match status" value="1"/>
</dbReference>
<keyword evidence="4" id="KW-0539">Nucleus</keyword>
<dbReference type="InterPro" id="IPR008921">
    <property type="entry name" value="DNA_pol3_clamp-load_cplx_C"/>
</dbReference>
<dbReference type="Pfam" id="PF22534">
    <property type="entry name" value="RFC_C"/>
    <property type="match status" value="1"/>
</dbReference>
<dbReference type="GO" id="GO:0006271">
    <property type="term" value="P:DNA strand elongation involved in DNA replication"/>
    <property type="evidence" value="ECO:0007669"/>
    <property type="project" value="UniProtKB-ARBA"/>
</dbReference>
<dbReference type="EMBL" id="FNXT01000881">
    <property type="protein sequence ID" value="SZX68767.1"/>
    <property type="molecule type" value="Genomic_DNA"/>
</dbReference>
<keyword evidence="8" id="KW-1185">Reference proteome</keyword>
<dbReference type="Pfam" id="PF13177">
    <property type="entry name" value="DNA_pol3_delta2"/>
    <property type="match status" value="1"/>
</dbReference>
<evidence type="ECO:0000313" key="7">
    <source>
        <dbReference type="EMBL" id="SZX77335.1"/>
    </source>
</evidence>
<organism evidence="7 8">
    <name type="scientific">Tetradesmus obliquus</name>
    <name type="common">Green alga</name>
    <name type="synonym">Acutodesmus obliquus</name>
    <dbReference type="NCBI Taxonomy" id="3088"/>
    <lineage>
        <taxon>Eukaryota</taxon>
        <taxon>Viridiplantae</taxon>
        <taxon>Chlorophyta</taxon>
        <taxon>core chlorophytes</taxon>
        <taxon>Chlorophyceae</taxon>
        <taxon>CS clade</taxon>
        <taxon>Sphaeropleales</taxon>
        <taxon>Scenedesmaceae</taxon>
        <taxon>Tetradesmus</taxon>
    </lineage>
</organism>
<dbReference type="GO" id="GO:0005634">
    <property type="term" value="C:nucleus"/>
    <property type="evidence" value="ECO:0007669"/>
    <property type="project" value="UniProtKB-SubCell"/>
</dbReference>
<dbReference type="Proteomes" id="UP000256970">
    <property type="component" value="Unassembled WGS sequence"/>
</dbReference>
<evidence type="ECO:0000256" key="2">
    <source>
        <dbReference type="ARBA" id="ARBA00005378"/>
    </source>
</evidence>
<evidence type="ECO:0000313" key="8">
    <source>
        <dbReference type="Proteomes" id="UP000256970"/>
    </source>
</evidence>
<dbReference type="PANTHER" id="PTHR11669">
    <property type="entry name" value="REPLICATION FACTOR C / DNA POLYMERASE III GAMMA-TAU SUBUNIT"/>
    <property type="match status" value="1"/>
</dbReference>
<comment type="subcellular location">
    <subcellularLocation>
        <location evidence="1">Nucleus</location>
    </subcellularLocation>
</comment>
<dbReference type="InterPro" id="IPR050238">
    <property type="entry name" value="DNA_Rep/Repair_Clamp_Loader"/>
</dbReference>
<dbReference type="Gene3D" id="1.10.8.60">
    <property type="match status" value="1"/>
</dbReference>
<dbReference type="GO" id="GO:0006281">
    <property type="term" value="P:DNA repair"/>
    <property type="evidence" value="ECO:0007669"/>
    <property type="project" value="TreeGrafter"/>
</dbReference>
<dbReference type="FunFam" id="3.40.50.300:FF:000136">
    <property type="entry name" value="Replication factor C subunit 5"/>
    <property type="match status" value="1"/>
</dbReference>
<dbReference type="InterPro" id="IPR003593">
    <property type="entry name" value="AAA+_ATPase"/>
</dbReference>
<reference evidence="7 8" key="1">
    <citation type="submission" date="2016-10" db="EMBL/GenBank/DDBJ databases">
        <authorList>
            <person name="Cai Z."/>
        </authorList>
    </citation>
    <scope>NUCLEOTIDE SEQUENCE [LARGE SCALE GENOMIC DNA]</scope>
</reference>
<sequence length="354" mass="40267">MLWVDKYRPHSLDKFELHKQIAANLKKLVVSGDFPHCLFYGPPGAGKKTLVVALLREVYGPGAEKIKVETRPWSIELPSRKLEVELTTISSNYHVELNPSDVGNNDRYVVQEVIKELARNRPLDVAGNKGFKVLLLSEVDRLSREAQQSLRRTMEKYSAGCRLIMVASNISKVMEPVRSRCLCVRVPGPSHAQIQEQLSLVARKEGLSVPVGLGERVALLSQRNLRRALLTLEVAYVQHGGLDEATKVQPPDWELYCMEIANDMLQEQSPKRLYQVRGKLYELLGNCIPPELMLRALLSELLRKLDDELKVEVVKVAAFYEHRLQQGQKPIFHLEAFVAKFMALYKQWMQANFG</sequence>
<dbReference type="Gene3D" id="1.20.272.10">
    <property type="match status" value="1"/>
</dbReference>
<evidence type="ECO:0000313" key="6">
    <source>
        <dbReference type="EMBL" id="SZX68767.1"/>
    </source>
</evidence>
<evidence type="ECO:0000256" key="3">
    <source>
        <dbReference type="ARBA" id="ARBA00022705"/>
    </source>
</evidence>
<dbReference type="STRING" id="3088.A0A383WIN3"/>
<accession>A0A383WIN3</accession>
<dbReference type="GO" id="GO:0003677">
    <property type="term" value="F:DNA binding"/>
    <property type="evidence" value="ECO:0007669"/>
    <property type="project" value="InterPro"/>
</dbReference>
<dbReference type="GO" id="GO:0005663">
    <property type="term" value="C:DNA replication factor C complex"/>
    <property type="evidence" value="ECO:0007669"/>
    <property type="project" value="TreeGrafter"/>
</dbReference>
<dbReference type="SMART" id="SM00382">
    <property type="entry name" value="AAA"/>
    <property type="match status" value="1"/>
</dbReference>
<dbReference type="SUPFAM" id="SSF52540">
    <property type="entry name" value="P-loop containing nucleoside triphosphate hydrolases"/>
    <property type="match status" value="1"/>
</dbReference>
<dbReference type="Pfam" id="PF21960">
    <property type="entry name" value="RCF1-5-like_lid"/>
    <property type="match status" value="1"/>
</dbReference>
<dbReference type="EMBL" id="FNXT01001281">
    <property type="protein sequence ID" value="SZX77335.1"/>
    <property type="molecule type" value="Genomic_DNA"/>
</dbReference>
<gene>
    <name evidence="7" type="ORF">BQ4739_LOCUS17692</name>
    <name evidence="6" type="ORF">BQ4739_LOCUS9085</name>
</gene>